<organism evidence="3 4">
    <name type="scientific">Acinetobacter soli</name>
    <dbReference type="NCBI Taxonomy" id="487316"/>
    <lineage>
        <taxon>Bacteria</taxon>
        <taxon>Pseudomonadati</taxon>
        <taxon>Pseudomonadota</taxon>
        <taxon>Gammaproteobacteria</taxon>
        <taxon>Moraxellales</taxon>
        <taxon>Moraxellaceae</taxon>
        <taxon>Acinetobacter</taxon>
    </lineage>
</organism>
<accession>A0A1P8EIW0</accession>
<dbReference type="InterPro" id="IPR037119">
    <property type="entry name" value="Haem_oxidase_HugZ-like_sf"/>
</dbReference>
<dbReference type="KEGG" id="asol:BEN76_08815"/>
<dbReference type="Pfam" id="PF04954">
    <property type="entry name" value="SIP"/>
    <property type="match status" value="1"/>
</dbReference>
<reference evidence="3 4" key="1">
    <citation type="submission" date="2016-08" db="EMBL/GenBank/DDBJ databases">
        <title>Complete genome sequence of Acinetobacter baylyi strain GFJ2.</title>
        <authorList>
            <person name="Tabata M."/>
            <person name="Kuboki S."/>
            <person name="Gibu N."/>
            <person name="Kinouchi Y."/>
            <person name="Vangnai A."/>
            <person name="Kasai D."/>
            <person name="Fukuda M."/>
        </authorList>
    </citation>
    <scope>NUCLEOTIDE SEQUENCE [LARGE SCALE GENOMIC DNA]</scope>
    <source>
        <strain evidence="3 4">GFJ2</strain>
    </source>
</reference>
<dbReference type="EMBL" id="CP016896">
    <property type="protein sequence ID" value="APV36112.1"/>
    <property type="molecule type" value="Genomic_DNA"/>
</dbReference>
<evidence type="ECO:0000313" key="4">
    <source>
        <dbReference type="Proteomes" id="UP000185674"/>
    </source>
</evidence>
<gene>
    <name evidence="3" type="ORF">BEN76_08815</name>
</gene>
<dbReference type="InterPro" id="IPR007037">
    <property type="entry name" value="SIP_rossman_dom"/>
</dbReference>
<dbReference type="Proteomes" id="UP000185674">
    <property type="component" value="Chromosome"/>
</dbReference>
<sequence length="374" mass="42967">MTHLTTIKDQDRKLDIMDHVNQDHRKELLIIAQNYGKNNDIHDAVISDIYEEGILLQTQVPSVSMKQDLFIHFELKGDLEEQILYLAYNSFAKQKIEFSHNAKQFFEVVAKSQVSPNITRLTIKSQRPLPNYYAGYAYGFILKILEKAPLVQPNNSNKSGTLKNLLDRGFLWLMKHLSTQKRQKLIESMNKDVRLYTLRKAFADSSNHEDLHFGYIDIFTHGSSPGSQWVQQLSAGALISSRTETDDKHEHLHEGQAVLIADETAFPALAGILDFWKNPIAPIVILLSADAADFTYFDDFCFPQNSNIQKITGSVHEQGSQTVELLKKFIQLDQVWGALENNAAKQIRHYFRNERKLSGKNNHIKGYWRLDQKH</sequence>
<feature type="domain" description="DUF2470" evidence="2">
    <location>
        <begin position="15"/>
        <end position="74"/>
    </location>
</feature>
<evidence type="ECO:0000259" key="2">
    <source>
        <dbReference type="Pfam" id="PF10615"/>
    </source>
</evidence>
<dbReference type="PANTHER" id="PTHR30157:SF0">
    <property type="entry name" value="NADPH-DEPENDENT FERRIC-CHELATE REDUCTASE"/>
    <property type="match status" value="1"/>
</dbReference>
<dbReference type="Gene3D" id="2.40.30.10">
    <property type="entry name" value="Translation factors"/>
    <property type="match status" value="1"/>
</dbReference>
<evidence type="ECO:0000259" key="1">
    <source>
        <dbReference type="Pfam" id="PF04954"/>
    </source>
</evidence>
<dbReference type="Gene3D" id="3.40.50.80">
    <property type="entry name" value="Nucleotide-binding domain of ferredoxin-NADP reductase (FNR) module"/>
    <property type="match status" value="1"/>
</dbReference>
<dbReference type="InterPro" id="IPR039374">
    <property type="entry name" value="SIP_fam"/>
</dbReference>
<dbReference type="STRING" id="487316.BEN76_08815"/>
<feature type="domain" description="SIP-like Rossmann fold" evidence="1">
    <location>
        <begin position="256"/>
        <end position="370"/>
    </location>
</feature>
<dbReference type="AlphaFoldDB" id="A0A1P8EIW0"/>
<name>A0A1P8EIW0_9GAMM</name>
<dbReference type="CDD" id="cd06193">
    <property type="entry name" value="siderophore_interacting"/>
    <property type="match status" value="1"/>
</dbReference>
<dbReference type="PANTHER" id="PTHR30157">
    <property type="entry name" value="FERRIC REDUCTASE, NADPH-DEPENDENT"/>
    <property type="match status" value="1"/>
</dbReference>
<evidence type="ECO:0000313" key="3">
    <source>
        <dbReference type="EMBL" id="APV36112.1"/>
    </source>
</evidence>
<dbReference type="Pfam" id="PF10615">
    <property type="entry name" value="DUF2470"/>
    <property type="match status" value="1"/>
</dbReference>
<proteinExistence type="predicted"/>
<dbReference type="RefSeq" id="WP_076032869.1">
    <property type="nucleotide sequence ID" value="NZ_CP016896.1"/>
</dbReference>
<dbReference type="InterPro" id="IPR019595">
    <property type="entry name" value="DUF2470"/>
</dbReference>
<dbReference type="Gene3D" id="3.20.180.10">
    <property type="entry name" value="PNP-oxidase-like"/>
    <property type="match status" value="1"/>
</dbReference>
<protein>
    <submittedName>
        <fullName evidence="3">Phage tail protein</fullName>
    </submittedName>
</protein>
<dbReference type="InterPro" id="IPR039261">
    <property type="entry name" value="FNR_nucleotide-bd"/>
</dbReference>